<reference evidence="2 3" key="1">
    <citation type="submission" date="2016-07" db="EMBL/GenBank/DDBJ databases">
        <title>Pervasive Adenine N6-methylation of Active Genes in Fungi.</title>
        <authorList>
            <consortium name="DOE Joint Genome Institute"/>
            <person name="Mondo S.J."/>
            <person name="Dannebaum R.O."/>
            <person name="Kuo R.C."/>
            <person name="Labutti K."/>
            <person name="Haridas S."/>
            <person name="Kuo A."/>
            <person name="Salamov A."/>
            <person name="Ahrendt S.R."/>
            <person name="Lipzen A."/>
            <person name="Sullivan W."/>
            <person name="Andreopoulos W.B."/>
            <person name="Clum A."/>
            <person name="Lindquist E."/>
            <person name="Daum C."/>
            <person name="Ramamoorthy G.K."/>
            <person name="Gryganskyi A."/>
            <person name="Culley D."/>
            <person name="Magnuson J.K."/>
            <person name="James T.Y."/>
            <person name="O'Malley M.A."/>
            <person name="Stajich J.E."/>
            <person name="Spatafora J.W."/>
            <person name="Visel A."/>
            <person name="Grigoriev I.V."/>
        </authorList>
    </citation>
    <scope>NUCLEOTIDE SEQUENCE [LARGE SCALE GENOMIC DNA]</scope>
    <source>
        <strain evidence="2 3">CBS 129021</strain>
    </source>
</reference>
<comment type="caution">
    <text evidence="2">The sequence shown here is derived from an EMBL/GenBank/DDBJ whole genome shotgun (WGS) entry which is preliminary data.</text>
</comment>
<dbReference type="EMBL" id="MCFJ01000009">
    <property type="protein sequence ID" value="ORY62145.1"/>
    <property type="molecule type" value="Genomic_DNA"/>
</dbReference>
<proteinExistence type="predicted"/>
<protein>
    <submittedName>
        <fullName evidence="2">Uncharacterized protein</fullName>
    </submittedName>
</protein>
<sequence length="268" mass="31204">MQNGLDNGFATLTKRVDQGFAAVNERIDQGLAAINERFNKLENLQNEHNSQRTREMQILEEAIKYMKERVTAMELQAKGYDDNFIMLNCKLDDQLKQFDADRSRVLAVPATQELEKWLAELKLQFRQAAQLILTKKSMTQGMDLLIVRSYHCTERIQRYLASSREFIALAKTQLLKNEKRFIQTFLEAQDPDIAHILQYHLFKKRREVTKRSKSSQPSGKGVIMQIHLNKLTAHGVIKTFQDLDIIKELEVFETRKRSQVKKPQLPRG</sequence>
<keyword evidence="3" id="KW-1185">Reference proteome</keyword>
<dbReference type="AlphaFoldDB" id="A0A1Y2DU31"/>
<organism evidence="2 3">
    <name type="scientific">Pseudomassariella vexata</name>
    <dbReference type="NCBI Taxonomy" id="1141098"/>
    <lineage>
        <taxon>Eukaryota</taxon>
        <taxon>Fungi</taxon>
        <taxon>Dikarya</taxon>
        <taxon>Ascomycota</taxon>
        <taxon>Pezizomycotina</taxon>
        <taxon>Sordariomycetes</taxon>
        <taxon>Xylariomycetidae</taxon>
        <taxon>Amphisphaeriales</taxon>
        <taxon>Pseudomassariaceae</taxon>
        <taxon>Pseudomassariella</taxon>
    </lineage>
</organism>
<feature type="coiled-coil region" evidence="1">
    <location>
        <begin position="31"/>
        <end position="76"/>
    </location>
</feature>
<dbReference type="InParanoid" id="A0A1Y2DU31"/>
<dbReference type="GeneID" id="63776746"/>
<accession>A0A1Y2DU31</accession>
<evidence type="ECO:0000256" key="1">
    <source>
        <dbReference type="SAM" id="Coils"/>
    </source>
</evidence>
<gene>
    <name evidence="2" type="ORF">BCR38DRAFT_437655</name>
</gene>
<evidence type="ECO:0000313" key="2">
    <source>
        <dbReference type="EMBL" id="ORY62145.1"/>
    </source>
</evidence>
<evidence type="ECO:0000313" key="3">
    <source>
        <dbReference type="Proteomes" id="UP000193689"/>
    </source>
</evidence>
<name>A0A1Y2DU31_9PEZI</name>
<keyword evidence="1" id="KW-0175">Coiled coil</keyword>
<dbReference type="Proteomes" id="UP000193689">
    <property type="component" value="Unassembled WGS sequence"/>
</dbReference>
<dbReference type="RefSeq" id="XP_040713981.1">
    <property type="nucleotide sequence ID" value="XM_040860534.1"/>
</dbReference>